<comment type="caution">
    <text evidence="2">The sequence shown here is derived from an EMBL/GenBank/DDBJ whole genome shotgun (WGS) entry which is preliminary data.</text>
</comment>
<accession>A0A6A4XRF8</accession>
<name>A0A6A4XRF8_9STRA</name>
<dbReference type="OrthoDB" id="107262at2759"/>
<feature type="transmembrane region" description="Helical" evidence="1">
    <location>
        <begin position="181"/>
        <end position="208"/>
    </location>
</feature>
<reference evidence="2" key="1">
    <citation type="submission" date="2019-06" db="EMBL/GenBank/DDBJ databases">
        <title>Genomics analysis of Aphanomyces spp. identifies a new class of oomycete effector associated with host adaptation.</title>
        <authorList>
            <person name="Gaulin E."/>
        </authorList>
    </citation>
    <scope>NUCLEOTIDE SEQUENCE</scope>
    <source>
        <strain evidence="2">CBS 578.67</strain>
    </source>
</reference>
<keyword evidence="1" id="KW-1133">Transmembrane helix</keyword>
<feature type="transmembrane region" description="Helical" evidence="1">
    <location>
        <begin position="150"/>
        <end position="169"/>
    </location>
</feature>
<gene>
    <name evidence="2" type="ORF">As57867_022555</name>
</gene>
<keyword evidence="1" id="KW-0472">Membrane</keyword>
<sequence>MTAPKVANAAKHYAPCVQKSQQRHNATQAGPPQPRARIAIVKHVAMILDSFTSLAFYATSSTVNARSLHIYAPEAMIAATAGFAVLRMYSLTRIWRVVGPRNPWFQVWRHPNFDSLAGPLQLTLFHFADVSCQSYHAYHASQYIVDSASAFGFSVVVSLNCLVTPWFLLTKHKYVQRSLVLLLQSIFGFLLSTIFRSYVLIAPGLYLLPLCLRPPKHQNDDKFNSDSCFSVDGWSSRLLWISSPQSPSKYSVILPFEISSIPSTPKVSPCNMTGWSSDSNSAITLPDSLTSLRIRYSNLTSVPTLLARVPPNLVYLRLEGAPITTFPDAYFHAWANVPSIILNDINLTEIQTLATRTATLEWLELGGNGIRSIPTQCSKQ</sequence>
<dbReference type="Gene3D" id="3.80.10.10">
    <property type="entry name" value="Ribonuclease Inhibitor"/>
    <property type="match status" value="1"/>
</dbReference>
<feature type="non-terminal residue" evidence="2">
    <location>
        <position position="380"/>
    </location>
</feature>
<evidence type="ECO:0000313" key="2">
    <source>
        <dbReference type="EMBL" id="KAF0685498.1"/>
    </source>
</evidence>
<protein>
    <submittedName>
        <fullName evidence="2">Uncharacterized protein</fullName>
    </submittedName>
</protein>
<organism evidence="2">
    <name type="scientific">Aphanomyces stellatus</name>
    <dbReference type="NCBI Taxonomy" id="120398"/>
    <lineage>
        <taxon>Eukaryota</taxon>
        <taxon>Sar</taxon>
        <taxon>Stramenopiles</taxon>
        <taxon>Oomycota</taxon>
        <taxon>Saprolegniomycetes</taxon>
        <taxon>Saprolegniales</taxon>
        <taxon>Verrucalvaceae</taxon>
        <taxon>Aphanomyces</taxon>
    </lineage>
</organism>
<dbReference type="AlphaFoldDB" id="A0A6A4XRF8"/>
<dbReference type="SUPFAM" id="SSF52058">
    <property type="entry name" value="L domain-like"/>
    <property type="match status" value="1"/>
</dbReference>
<proteinExistence type="predicted"/>
<dbReference type="EMBL" id="VJMH01007108">
    <property type="protein sequence ID" value="KAF0685498.1"/>
    <property type="molecule type" value="Genomic_DNA"/>
</dbReference>
<evidence type="ECO:0000256" key="1">
    <source>
        <dbReference type="SAM" id="Phobius"/>
    </source>
</evidence>
<dbReference type="InterPro" id="IPR032675">
    <property type="entry name" value="LRR_dom_sf"/>
</dbReference>
<keyword evidence="1" id="KW-0812">Transmembrane</keyword>